<organism evidence="1 2">
    <name type="scientific">Coleofasciculus chthonoplastes PCC 7420</name>
    <dbReference type="NCBI Taxonomy" id="118168"/>
    <lineage>
        <taxon>Bacteria</taxon>
        <taxon>Bacillati</taxon>
        <taxon>Cyanobacteriota</taxon>
        <taxon>Cyanophyceae</taxon>
        <taxon>Coleofasciculales</taxon>
        <taxon>Coleofasciculaceae</taxon>
        <taxon>Coleofasciculus</taxon>
    </lineage>
</organism>
<sequence length="39" mass="4249">MTQPAPTKFIPWVIGLHGSSAISRLMRYIGKGARLAPLL</sequence>
<proteinExistence type="predicted"/>
<name>B4VSQ9_9CYAN</name>
<protein>
    <submittedName>
        <fullName evidence="1">Uncharacterized protein</fullName>
    </submittedName>
</protein>
<dbReference type="STRING" id="118168.MC7420_835"/>
<reference evidence="1 2" key="1">
    <citation type="submission" date="2008-07" db="EMBL/GenBank/DDBJ databases">
        <authorList>
            <person name="Tandeau de Marsac N."/>
            <person name="Ferriera S."/>
            <person name="Johnson J."/>
            <person name="Kravitz S."/>
            <person name="Beeson K."/>
            <person name="Sutton G."/>
            <person name="Rogers Y.-H."/>
            <person name="Friedman R."/>
            <person name="Frazier M."/>
            <person name="Venter J.C."/>
        </authorList>
    </citation>
    <scope>NUCLEOTIDE SEQUENCE [LARGE SCALE GENOMIC DNA]</scope>
    <source>
        <strain evidence="1 2">PCC 7420</strain>
    </source>
</reference>
<accession>B4VSQ9</accession>
<dbReference type="AlphaFoldDB" id="B4VSQ9"/>
<evidence type="ECO:0000313" key="2">
    <source>
        <dbReference type="Proteomes" id="UP000003835"/>
    </source>
</evidence>
<dbReference type="Proteomes" id="UP000003835">
    <property type="component" value="Unassembled WGS sequence"/>
</dbReference>
<keyword evidence="2" id="KW-1185">Reference proteome</keyword>
<evidence type="ECO:0000313" key="1">
    <source>
        <dbReference type="EMBL" id="EDX74961.1"/>
    </source>
</evidence>
<dbReference type="HOGENOM" id="CLU_3307856_0_0_3"/>
<gene>
    <name evidence="1" type="ORF">MC7420_835</name>
</gene>
<dbReference type="EMBL" id="DS989851">
    <property type="protein sequence ID" value="EDX74961.1"/>
    <property type="molecule type" value="Genomic_DNA"/>
</dbReference>